<dbReference type="Proteomes" id="UP000824164">
    <property type="component" value="Unassembled WGS sequence"/>
</dbReference>
<feature type="transmembrane region" description="Helical" evidence="13">
    <location>
        <begin position="390"/>
        <end position="411"/>
    </location>
</feature>
<keyword evidence="6" id="KW-0633">Potassium transport</keyword>
<evidence type="ECO:0000256" key="1">
    <source>
        <dbReference type="ARBA" id="ARBA00004429"/>
    </source>
</evidence>
<dbReference type="EMBL" id="DVLT01000031">
    <property type="protein sequence ID" value="HIU02460.1"/>
    <property type="molecule type" value="Genomic_DNA"/>
</dbReference>
<keyword evidence="9 13" id="KW-1133">Transmembrane helix</keyword>
<name>A0A9D1HH25_9FIRM</name>
<dbReference type="PANTHER" id="PTHR32024">
    <property type="entry name" value="TRK SYSTEM POTASSIUM UPTAKE PROTEIN TRKG-RELATED"/>
    <property type="match status" value="1"/>
</dbReference>
<dbReference type="Pfam" id="PF02386">
    <property type="entry name" value="TrkH"/>
    <property type="match status" value="1"/>
</dbReference>
<feature type="transmembrane region" description="Helical" evidence="13">
    <location>
        <begin position="7"/>
        <end position="28"/>
    </location>
</feature>
<feature type="binding site" evidence="12">
    <location>
        <position position="313"/>
    </location>
    <ligand>
        <name>K(+)</name>
        <dbReference type="ChEBI" id="CHEBI:29103"/>
    </ligand>
</feature>
<reference evidence="14" key="2">
    <citation type="journal article" date="2021" name="PeerJ">
        <title>Extensive microbial diversity within the chicken gut microbiome revealed by metagenomics and culture.</title>
        <authorList>
            <person name="Gilroy R."/>
            <person name="Ravi A."/>
            <person name="Getino M."/>
            <person name="Pursley I."/>
            <person name="Horton D.L."/>
            <person name="Alikhan N.F."/>
            <person name="Baker D."/>
            <person name="Gharbi K."/>
            <person name="Hall N."/>
            <person name="Watson M."/>
            <person name="Adriaenssens E.M."/>
            <person name="Foster-Nyarko E."/>
            <person name="Jarju S."/>
            <person name="Secka A."/>
            <person name="Antonio M."/>
            <person name="Oren A."/>
            <person name="Chaudhuri R.R."/>
            <person name="La Ragione R."/>
            <person name="Hildebrand F."/>
            <person name="Pallen M.J."/>
        </authorList>
    </citation>
    <scope>NUCLEOTIDE SEQUENCE</scope>
    <source>
        <strain evidence="14">CHK187-14744</strain>
    </source>
</reference>
<keyword evidence="10" id="KW-0406">Ion transport</keyword>
<evidence type="ECO:0000313" key="14">
    <source>
        <dbReference type="EMBL" id="HIU02460.1"/>
    </source>
</evidence>
<organism evidence="14 15">
    <name type="scientific">Candidatus Onthocola gallistercoris</name>
    <dbReference type="NCBI Taxonomy" id="2840876"/>
    <lineage>
        <taxon>Bacteria</taxon>
        <taxon>Bacillati</taxon>
        <taxon>Bacillota</taxon>
        <taxon>Bacilli</taxon>
        <taxon>Candidatus Onthocola</taxon>
    </lineage>
</organism>
<feature type="binding site" evidence="12">
    <location>
        <position position="110"/>
    </location>
    <ligand>
        <name>K(+)</name>
        <dbReference type="ChEBI" id="CHEBI:29103"/>
    </ligand>
</feature>
<gene>
    <name evidence="14" type="ORF">IAB63_04330</name>
</gene>
<evidence type="ECO:0000256" key="8">
    <source>
        <dbReference type="ARBA" id="ARBA00022958"/>
    </source>
</evidence>
<keyword evidence="4" id="KW-1003">Cell membrane</keyword>
<feature type="binding site" evidence="12">
    <location>
        <position position="219"/>
    </location>
    <ligand>
        <name>K(+)</name>
        <dbReference type="ChEBI" id="CHEBI:29103"/>
    </ligand>
</feature>
<evidence type="ECO:0000256" key="12">
    <source>
        <dbReference type="PIRSR" id="PIRSR006247-1"/>
    </source>
</evidence>
<evidence type="ECO:0000256" key="10">
    <source>
        <dbReference type="ARBA" id="ARBA00023065"/>
    </source>
</evidence>
<comment type="subcellular location">
    <subcellularLocation>
        <location evidence="1">Cell inner membrane</location>
        <topology evidence="1">Multi-pass membrane protein</topology>
    </subcellularLocation>
</comment>
<feature type="binding site" evidence="12">
    <location>
        <position position="429"/>
    </location>
    <ligand>
        <name>K(+)</name>
        <dbReference type="ChEBI" id="CHEBI:29103"/>
    </ligand>
</feature>
<sequence length="480" mass="53060">MNYSMIIYILGWILSCEGILILPSYIVALVYGEFASGNCLLIAAALCLILGFPITRKKPSDSVFYTKEGFVTVALCWIVISIMGSLPFVFSGVIPNPIDALFETVSGFTTTGASILTDVDAIPKCLIFWRSFTHWIGGMGILVFLLAFIPMNGGYHMNLMKAESPGPSVEKLFPTVQSTAKTLYKMYLFLTVLQVILLLIGKMPLFDALTMTFGTAGTGGFGIHNDSAASYSPYCQYIITIFMILFGVNFSVYFLIMIHKTRKALQTEEIRYYLGIIAACVLIIMFNIRHMYPTLEETFRHAAFQVASIITTTGYSTTDFNYWPELSRNILLLIMFVGACAGSTGGGIKVSRIIILVKSIGQELRHFIHPRSVTKITVDRKVVSSESLRGIYAFLAAYLLIFVISVLLVSLDNLDGITNISAVASAFNNIGPGLNEVGPLANFSVYSNFSTFILTMDMLAGRLEIFPLLLLFTPETWKKF</sequence>
<dbReference type="GO" id="GO:0005886">
    <property type="term" value="C:plasma membrane"/>
    <property type="evidence" value="ECO:0007669"/>
    <property type="project" value="UniProtKB-SubCell"/>
</dbReference>
<evidence type="ECO:0000256" key="6">
    <source>
        <dbReference type="ARBA" id="ARBA00022538"/>
    </source>
</evidence>
<evidence type="ECO:0000256" key="11">
    <source>
        <dbReference type="ARBA" id="ARBA00023136"/>
    </source>
</evidence>
<feature type="transmembrane region" description="Helical" evidence="13">
    <location>
        <begin position="34"/>
        <end position="52"/>
    </location>
</feature>
<evidence type="ECO:0000256" key="2">
    <source>
        <dbReference type="ARBA" id="ARBA00009137"/>
    </source>
</evidence>
<keyword evidence="5" id="KW-0997">Cell inner membrane</keyword>
<feature type="transmembrane region" description="Helical" evidence="13">
    <location>
        <begin position="270"/>
        <end position="288"/>
    </location>
</feature>
<evidence type="ECO:0000313" key="15">
    <source>
        <dbReference type="Proteomes" id="UP000824164"/>
    </source>
</evidence>
<dbReference type="PANTHER" id="PTHR32024:SF2">
    <property type="entry name" value="TRK SYSTEM POTASSIUM UPTAKE PROTEIN TRKG-RELATED"/>
    <property type="match status" value="1"/>
</dbReference>
<accession>A0A9D1HH25</accession>
<evidence type="ECO:0000256" key="7">
    <source>
        <dbReference type="ARBA" id="ARBA00022692"/>
    </source>
</evidence>
<feature type="transmembrane region" description="Helical" evidence="13">
    <location>
        <begin position="73"/>
        <end position="94"/>
    </location>
</feature>
<feature type="transmembrane region" description="Helical" evidence="13">
    <location>
        <begin position="187"/>
        <end position="206"/>
    </location>
</feature>
<proteinExistence type="inferred from homology"/>
<feature type="transmembrane region" description="Helical" evidence="13">
    <location>
        <begin position="449"/>
        <end position="472"/>
    </location>
</feature>
<feature type="binding site" evidence="12">
    <location>
        <position position="312"/>
    </location>
    <ligand>
        <name>K(+)</name>
        <dbReference type="ChEBI" id="CHEBI:29103"/>
    </ligand>
</feature>
<dbReference type="PIRSF" id="PIRSF006247">
    <property type="entry name" value="TrkH"/>
    <property type="match status" value="1"/>
</dbReference>
<dbReference type="AlphaFoldDB" id="A0A9D1HH25"/>
<evidence type="ECO:0000256" key="3">
    <source>
        <dbReference type="ARBA" id="ARBA00022448"/>
    </source>
</evidence>
<reference evidence="14" key="1">
    <citation type="submission" date="2020-10" db="EMBL/GenBank/DDBJ databases">
        <authorList>
            <person name="Gilroy R."/>
        </authorList>
    </citation>
    <scope>NUCLEOTIDE SEQUENCE</scope>
    <source>
        <strain evidence="14">CHK187-14744</strain>
    </source>
</reference>
<feature type="transmembrane region" description="Helical" evidence="13">
    <location>
        <begin position="132"/>
        <end position="151"/>
    </location>
</feature>
<keyword evidence="11 13" id="KW-0472">Membrane</keyword>
<evidence type="ECO:0000256" key="5">
    <source>
        <dbReference type="ARBA" id="ARBA00022519"/>
    </source>
</evidence>
<dbReference type="InterPro" id="IPR004772">
    <property type="entry name" value="TrkH"/>
</dbReference>
<dbReference type="InterPro" id="IPR003445">
    <property type="entry name" value="Cat_transpt"/>
</dbReference>
<dbReference type="GO" id="GO:0015379">
    <property type="term" value="F:potassium:chloride symporter activity"/>
    <property type="evidence" value="ECO:0007669"/>
    <property type="project" value="InterPro"/>
</dbReference>
<feature type="transmembrane region" description="Helical" evidence="13">
    <location>
        <begin position="237"/>
        <end position="258"/>
    </location>
</feature>
<keyword evidence="8 12" id="KW-0630">Potassium</keyword>
<feature type="binding site" evidence="12">
    <location>
        <position position="111"/>
    </location>
    <ligand>
        <name>K(+)</name>
        <dbReference type="ChEBI" id="CHEBI:29103"/>
    </ligand>
</feature>
<evidence type="ECO:0000256" key="13">
    <source>
        <dbReference type="SAM" id="Phobius"/>
    </source>
</evidence>
<evidence type="ECO:0000256" key="9">
    <source>
        <dbReference type="ARBA" id="ARBA00022989"/>
    </source>
</evidence>
<feature type="transmembrane region" description="Helical" evidence="13">
    <location>
        <begin position="330"/>
        <end position="348"/>
    </location>
</feature>
<keyword evidence="7 13" id="KW-0812">Transmembrane</keyword>
<keyword evidence="3" id="KW-0813">Transport</keyword>
<evidence type="ECO:0000256" key="4">
    <source>
        <dbReference type="ARBA" id="ARBA00022475"/>
    </source>
</evidence>
<keyword evidence="12" id="KW-0479">Metal-binding</keyword>
<protein>
    <submittedName>
        <fullName evidence="14">TrkH family potassium uptake protein</fullName>
    </submittedName>
</protein>
<comment type="caution">
    <text evidence="14">The sequence shown here is derived from an EMBL/GenBank/DDBJ whole genome shotgun (WGS) entry which is preliminary data.</text>
</comment>
<dbReference type="GO" id="GO:0046872">
    <property type="term" value="F:metal ion binding"/>
    <property type="evidence" value="ECO:0007669"/>
    <property type="project" value="UniProtKB-KW"/>
</dbReference>
<comment type="similarity">
    <text evidence="2">Belongs to the TrkH potassium transport family.</text>
</comment>